<feature type="signal peptide" evidence="1">
    <location>
        <begin position="1"/>
        <end position="20"/>
    </location>
</feature>
<comment type="caution">
    <text evidence="2">The sequence shown here is derived from an EMBL/GenBank/DDBJ whole genome shotgun (WGS) entry which is preliminary data.</text>
</comment>
<dbReference type="Proteomes" id="UP001199816">
    <property type="component" value="Unassembled WGS sequence"/>
</dbReference>
<reference evidence="2 3" key="1">
    <citation type="submission" date="2021-11" db="EMBL/GenBank/DDBJ databases">
        <title>Genomic of Niabella pedocola.</title>
        <authorList>
            <person name="Wu T."/>
        </authorList>
    </citation>
    <scope>NUCLEOTIDE SEQUENCE [LARGE SCALE GENOMIC DNA]</scope>
    <source>
        <strain evidence="2 3">JCM 31011</strain>
    </source>
</reference>
<evidence type="ECO:0000313" key="3">
    <source>
        <dbReference type="Proteomes" id="UP001199816"/>
    </source>
</evidence>
<proteinExistence type="predicted"/>
<accession>A0ABS8PV87</accession>
<dbReference type="RefSeq" id="WP_231006939.1">
    <property type="nucleotide sequence ID" value="NZ_JAJNEC010000005.1"/>
</dbReference>
<organism evidence="2 3">
    <name type="scientific">Niabella pedocola</name>
    <dbReference type="NCBI Taxonomy" id="1752077"/>
    <lineage>
        <taxon>Bacteria</taxon>
        <taxon>Pseudomonadati</taxon>
        <taxon>Bacteroidota</taxon>
        <taxon>Chitinophagia</taxon>
        <taxon>Chitinophagales</taxon>
        <taxon>Chitinophagaceae</taxon>
        <taxon>Niabella</taxon>
    </lineage>
</organism>
<feature type="chain" id="PRO_5045684747" description="Cytochrome C Planctomycete-type domain-containing protein" evidence="1">
    <location>
        <begin position="21"/>
        <end position="127"/>
    </location>
</feature>
<gene>
    <name evidence="2" type="ORF">LQ567_18245</name>
</gene>
<protein>
    <recommendedName>
        <fullName evidence="4">Cytochrome C Planctomycete-type domain-containing protein</fullName>
    </recommendedName>
</protein>
<keyword evidence="3" id="KW-1185">Reference proteome</keyword>
<name>A0ABS8PV87_9BACT</name>
<evidence type="ECO:0008006" key="4">
    <source>
        <dbReference type="Google" id="ProtNLM"/>
    </source>
</evidence>
<evidence type="ECO:0000313" key="2">
    <source>
        <dbReference type="EMBL" id="MCD2424729.1"/>
    </source>
</evidence>
<keyword evidence="1" id="KW-0732">Signal</keyword>
<sequence>MKKKNLFSTGILLLFIALTAVNCGGDKKDSVDNLPPQGNDCSSIQAKFTANVLPIIQSRCATNSGCHGSGSTNGPGELITYAQISSKGSAINDAAVVNSRMPKTGGALTADQKATLRCWISSGTPNN</sequence>
<dbReference type="EMBL" id="JAJNEC010000005">
    <property type="protein sequence ID" value="MCD2424729.1"/>
    <property type="molecule type" value="Genomic_DNA"/>
</dbReference>
<evidence type="ECO:0000256" key="1">
    <source>
        <dbReference type="SAM" id="SignalP"/>
    </source>
</evidence>